<name>A0A2R8A907_9RHOB</name>
<evidence type="ECO:0000313" key="4">
    <source>
        <dbReference type="Proteomes" id="UP000244932"/>
    </source>
</evidence>
<keyword evidence="3" id="KW-0560">Oxidoreductase</keyword>
<protein>
    <submittedName>
        <fullName evidence="3">Putative xanthine dehydrogenase subunit A</fullName>
        <ecNumber evidence="3">1.17.1.4</ecNumber>
    </submittedName>
</protein>
<dbReference type="PANTHER" id="PTHR30388:SF4">
    <property type="entry name" value="MOLYBDENUM COFACTOR INSERTION CHAPERONE PAOD"/>
    <property type="match status" value="1"/>
</dbReference>
<gene>
    <name evidence="3" type="primary">pucA</name>
    <name evidence="3" type="ORF">POI8812_00937</name>
</gene>
<dbReference type="Pfam" id="PF13478">
    <property type="entry name" value="XdhC_C"/>
    <property type="match status" value="1"/>
</dbReference>
<dbReference type="InterPro" id="IPR027051">
    <property type="entry name" value="XdhC_Rossmann_dom"/>
</dbReference>
<evidence type="ECO:0000259" key="2">
    <source>
        <dbReference type="Pfam" id="PF13478"/>
    </source>
</evidence>
<reference evidence="3 4" key="1">
    <citation type="submission" date="2018-03" db="EMBL/GenBank/DDBJ databases">
        <authorList>
            <person name="Keele B.F."/>
        </authorList>
    </citation>
    <scope>NUCLEOTIDE SEQUENCE [LARGE SCALE GENOMIC DNA]</scope>
    <source>
        <strain evidence="3 4">CeCT 8812</strain>
    </source>
</reference>
<dbReference type="OrthoDB" id="9815497at2"/>
<dbReference type="AlphaFoldDB" id="A0A2R8A907"/>
<dbReference type="Proteomes" id="UP000244932">
    <property type="component" value="Unassembled WGS sequence"/>
</dbReference>
<dbReference type="Pfam" id="PF02625">
    <property type="entry name" value="XdhC_CoxI"/>
    <property type="match status" value="1"/>
</dbReference>
<dbReference type="InterPro" id="IPR052698">
    <property type="entry name" value="MoCofactor_Util/Proc"/>
</dbReference>
<dbReference type="EC" id="1.17.1.4" evidence="3"/>
<dbReference type="Gene3D" id="3.40.50.720">
    <property type="entry name" value="NAD(P)-binding Rossmann-like Domain"/>
    <property type="match status" value="1"/>
</dbReference>
<organism evidence="3 4">
    <name type="scientific">Pontivivens insulae</name>
    <dbReference type="NCBI Taxonomy" id="1639689"/>
    <lineage>
        <taxon>Bacteria</taxon>
        <taxon>Pseudomonadati</taxon>
        <taxon>Pseudomonadota</taxon>
        <taxon>Alphaproteobacteria</taxon>
        <taxon>Rhodobacterales</taxon>
        <taxon>Paracoccaceae</taxon>
        <taxon>Pontivivens</taxon>
    </lineage>
</organism>
<proteinExistence type="predicted"/>
<keyword evidence="4" id="KW-1185">Reference proteome</keyword>
<evidence type="ECO:0000259" key="1">
    <source>
        <dbReference type="Pfam" id="PF02625"/>
    </source>
</evidence>
<feature type="domain" description="XdhC Rossmann" evidence="2">
    <location>
        <begin position="183"/>
        <end position="324"/>
    </location>
</feature>
<dbReference type="EMBL" id="OMKW01000001">
    <property type="protein sequence ID" value="SPF28635.1"/>
    <property type="molecule type" value="Genomic_DNA"/>
</dbReference>
<evidence type="ECO:0000313" key="3">
    <source>
        <dbReference type="EMBL" id="SPF28635.1"/>
    </source>
</evidence>
<sequence>MNEDVDRIPEIALKWVRDGRTVALATVIQTWGSAPRPVGSQLVISDEAAMMGSVSGGCVEGAVVEEALDSFADGTPRLLTFGVTDDEAFAVGLACGGTIRVLVEPVGGQSGLNPEVLEALAAARAAGTPTVYAVNLSTWERRLEAAGTLDADGMAALAGDRATLVERAGDEWFLGVHNPPLRLFIIGGVHIAQPLSRMASMAGYDVTIIDPREAFASAARFPQTRLIHDWPDEALQAAALDTRSAVVTLTHDPKLDDPAIRTALSSPIFYLGCLGSTRTHAKRVARLEEAGFTAAQIARIHAPVGADIGGRAPAEIAVSIMAQITERLRRPQTRPGA</sequence>
<feature type="domain" description="XdhC- CoxI" evidence="1">
    <location>
        <begin position="15"/>
        <end position="82"/>
    </location>
</feature>
<dbReference type="InterPro" id="IPR003777">
    <property type="entry name" value="XdhC_CoxI"/>
</dbReference>
<accession>A0A2R8A907</accession>
<dbReference type="GO" id="GO:0004854">
    <property type="term" value="F:xanthine dehydrogenase activity"/>
    <property type="evidence" value="ECO:0007669"/>
    <property type="project" value="UniProtKB-EC"/>
</dbReference>
<dbReference type="PANTHER" id="PTHR30388">
    <property type="entry name" value="ALDEHYDE OXIDOREDUCTASE MOLYBDENUM COFACTOR ASSEMBLY PROTEIN"/>
    <property type="match status" value="1"/>
</dbReference>
<dbReference type="RefSeq" id="WP_108781320.1">
    <property type="nucleotide sequence ID" value="NZ_OMKW01000001.1"/>
</dbReference>